<dbReference type="SUPFAM" id="SSF100910">
    <property type="entry name" value="Chemosensory protein Csp2"/>
    <property type="match status" value="1"/>
</dbReference>
<evidence type="ECO:0000256" key="1">
    <source>
        <dbReference type="SAM" id="SignalP"/>
    </source>
</evidence>
<name>A0AAV2N872_9HYME</name>
<accession>A0AAV2N872</accession>
<dbReference type="PANTHER" id="PTHR11257">
    <property type="entry name" value="CHEMOSENSORY PROTEIN-RELATED"/>
    <property type="match status" value="1"/>
</dbReference>
<proteinExistence type="predicted"/>
<evidence type="ECO:0008006" key="4">
    <source>
        <dbReference type="Google" id="ProtNLM"/>
    </source>
</evidence>
<keyword evidence="3" id="KW-1185">Reference proteome</keyword>
<dbReference type="Proteomes" id="UP001497644">
    <property type="component" value="Chromosome 11"/>
</dbReference>
<dbReference type="AlphaFoldDB" id="A0AAV2N872"/>
<feature type="signal peptide" evidence="1">
    <location>
        <begin position="1"/>
        <end position="19"/>
    </location>
</feature>
<sequence>MRLTFVLLSSFVFSGLVLGMENYTDAYDNVDLDAILNSERLLNQYMDCVLDRGSCTADARSLKRALPEAVATICEKCNLKQRQAARKIGNHLKERRPELWAEFLEKYDPNKEYIANFEQFLTQVEE</sequence>
<keyword evidence="1" id="KW-0732">Signal</keyword>
<dbReference type="EMBL" id="OZ034834">
    <property type="protein sequence ID" value="CAL1676282.1"/>
    <property type="molecule type" value="Genomic_DNA"/>
</dbReference>
<evidence type="ECO:0000313" key="3">
    <source>
        <dbReference type="Proteomes" id="UP001497644"/>
    </source>
</evidence>
<dbReference type="Pfam" id="PF03392">
    <property type="entry name" value="OS-D"/>
    <property type="match status" value="1"/>
</dbReference>
<gene>
    <name evidence="2" type="ORF">LPLAT_LOCUS2505</name>
</gene>
<dbReference type="PANTHER" id="PTHR11257:SF8">
    <property type="entry name" value="GEO08457P1"/>
    <property type="match status" value="1"/>
</dbReference>
<organism evidence="2 3">
    <name type="scientific">Lasius platythorax</name>
    <dbReference type="NCBI Taxonomy" id="488582"/>
    <lineage>
        <taxon>Eukaryota</taxon>
        <taxon>Metazoa</taxon>
        <taxon>Ecdysozoa</taxon>
        <taxon>Arthropoda</taxon>
        <taxon>Hexapoda</taxon>
        <taxon>Insecta</taxon>
        <taxon>Pterygota</taxon>
        <taxon>Neoptera</taxon>
        <taxon>Endopterygota</taxon>
        <taxon>Hymenoptera</taxon>
        <taxon>Apocrita</taxon>
        <taxon>Aculeata</taxon>
        <taxon>Formicoidea</taxon>
        <taxon>Formicidae</taxon>
        <taxon>Formicinae</taxon>
        <taxon>Lasius</taxon>
        <taxon>Lasius</taxon>
    </lineage>
</organism>
<evidence type="ECO:0000313" key="2">
    <source>
        <dbReference type="EMBL" id="CAL1676282.1"/>
    </source>
</evidence>
<feature type="chain" id="PRO_5043359981" description="Chemosensory protein" evidence="1">
    <location>
        <begin position="20"/>
        <end position="126"/>
    </location>
</feature>
<dbReference type="InterPro" id="IPR005055">
    <property type="entry name" value="A10/PebIII"/>
</dbReference>
<dbReference type="Gene3D" id="1.10.2080.10">
    <property type="entry name" value="Insect odorant-binding protein A10/Ejaculatory bulb-specific protein 3"/>
    <property type="match status" value="1"/>
</dbReference>
<protein>
    <recommendedName>
        <fullName evidence="4">Chemosensory protein</fullName>
    </recommendedName>
</protein>
<reference evidence="2" key="1">
    <citation type="submission" date="2024-04" db="EMBL/GenBank/DDBJ databases">
        <authorList>
            <consortium name="Molecular Ecology Group"/>
        </authorList>
    </citation>
    <scope>NUCLEOTIDE SEQUENCE</scope>
</reference>
<dbReference type="InterPro" id="IPR036682">
    <property type="entry name" value="OS_D_A10/PebIII_sf"/>
</dbReference>